<proteinExistence type="predicted"/>
<comment type="caution">
    <text evidence="1">The sequence shown here is derived from an EMBL/GenBank/DDBJ whole genome shotgun (WGS) entry which is preliminary data.</text>
</comment>
<name>A0A917BI57_9HYPH</name>
<evidence type="ECO:0000313" key="1">
    <source>
        <dbReference type="EMBL" id="GGF45674.1"/>
    </source>
</evidence>
<dbReference type="Proteomes" id="UP000606044">
    <property type="component" value="Unassembled WGS sequence"/>
</dbReference>
<dbReference type="Pfam" id="PF11011">
    <property type="entry name" value="DUF2849"/>
    <property type="match status" value="1"/>
</dbReference>
<organism evidence="1 2">
    <name type="scientific">Azorhizobium oxalatiphilum</name>
    <dbReference type="NCBI Taxonomy" id="980631"/>
    <lineage>
        <taxon>Bacteria</taxon>
        <taxon>Pseudomonadati</taxon>
        <taxon>Pseudomonadota</taxon>
        <taxon>Alphaproteobacteria</taxon>
        <taxon>Hyphomicrobiales</taxon>
        <taxon>Xanthobacteraceae</taxon>
        <taxon>Azorhizobium</taxon>
    </lineage>
</organism>
<keyword evidence="2" id="KW-1185">Reference proteome</keyword>
<gene>
    <name evidence="1" type="ORF">GCM10007301_01470</name>
</gene>
<sequence>MTSPLQQKLKITGPTVITANRLTDGVVVWLTAESGWSDTLSRAAVVSTPDDALRLLGIANADENHAVGAYPARVTVADDGSLAPVNLRERIRVGGPTVALPGAAA</sequence>
<accession>A0A917BI57</accession>
<dbReference type="AlphaFoldDB" id="A0A917BI57"/>
<reference evidence="1" key="2">
    <citation type="submission" date="2020-09" db="EMBL/GenBank/DDBJ databases">
        <authorList>
            <person name="Sun Q."/>
            <person name="Sedlacek I."/>
        </authorList>
    </citation>
    <scope>NUCLEOTIDE SEQUENCE</scope>
    <source>
        <strain evidence="1">CCM 7897</strain>
    </source>
</reference>
<reference evidence="1" key="1">
    <citation type="journal article" date="2014" name="Int. J. Syst. Evol. Microbiol.">
        <title>Complete genome sequence of Corynebacterium casei LMG S-19264T (=DSM 44701T), isolated from a smear-ripened cheese.</title>
        <authorList>
            <consortium name="US DOE Joint Genome Institute (JGI-PGF)"/>
            <person name="Walter F."/>
            <person name="Albersmeier A."/>
            <person name="Kalinowski J."/>
            <person name="Ruckert C."/>
        </authorList>
    </citation>
    <scope>NUCLEOTIDE SEQUENCE</scope>
    <source>
        <strain evidence="1">CCM 7897</strain>
    </source>
</reference>
<evidence type="ECO:0008006" key="3">
    <source>
        <dbReference type="Google" id="ProtNLM"/>
    </source>
</evidence>
<dbReference type="RefSeq" id="WP_188574469.1">
    <property type="nucleotide sequence ID" value="NZ_BMCT01000001.1"/>
</dbReference>
<protein>
    <recommendedName>
        <fullName evidence="3">DUF2849 domain-containing protein</fullName>
    </recommendedName>
</protein>
<evidence type="ECO:0000313" key="2">
    <source>
        <dbReference type="Proteomes" id="UP000606044"/>
    </source>
</evidence>
<dbReference type="InterPro" id="IPR021270">
    <property type="entry name" value="DUF2849"/>
</dbReference>
<dbReference type="EMBL" id="BMCT01000001">
    <property type="protein sequence ID" value="GGF45674.1"/>
    <property type="molecule type" value="Genomic_DNA"/>
</dbReference>